<keyword evidence="2" id="KW-0812">Transmembrane</keyword>
<proteinExistence type="predicted"/>
<dbReference type="Proteomes" id="UP000569914">
    <property type="component" value="Unassembled WGS sequence"/>
</dbReference>
<protein>
    <submittedName>
        <fullName evidence="3">Uncharacterized membrane protein YvlD (DUF360 family)</fullName>
    </submittedName>
</protein>
<feature type="transmembrane region" description="Helical" evidence="2">
    <location>
        <begin position="106"/>
        <end position="127"/>
    </location>
</feature>
<evidence type="ECO:0000256" key="1">
    <source>
        <dbReference type="SAM" id="MobiDB-lite"/>
    </source>
</evidence>
<comment type="caution">
    <text evidence="3">The sequence shown here is derived from an EMBL/GenBank/DDBJ whole genome shotgun (WGS) entry which is preliminary data.</text>
</comment>
<keyword evidence="2" id="KW-0472">Membrane</keyword>
<feature type="transmembrane region" description="Helical" evidence="2">
    <location>
        <begin position="169"/>
        <end position="191"/>
    </location>
</feature>
<evidence type="ECO:0000313" key="4">
    <source>
        <dbReference type="Proteomes" id="UP000569914"/>
    </source>
</evidence>
<accession>A0A7Y9IF55</accession>
<dbReference type="RefSeq" id="WP_179758114.1">
    <property type="nucleotide sequence ID" value="NZ_JACCBU010000001.1"/>
</dbReference>
<dbReference type="PANTHER" id="PTHR37309:SF1">
    <property type="entry name" value="SLR0284 PROTEIN"/>
    <property type="match status" value="1"/>
</dbReference>
<sequence>MAGRAAAVLILVPVAALAAWLADDLVPGYRTGEGPLLRGLGFMITGVVFAIMIGFITWLAGRALRPLERHAARLLRDEDDTAFGAETDWEFFRPIRVLWLLSGLRYALELVITFVVAPLAFWLGTTAARTVGLPVQLDGFWPTVLAALIVEAVRKALPQRRPAPRRIALWLVRLLLPAVGIALAVLIVPGFDLAPGPWFRQALAVLVLGLLSQLITLWVQVPFVTVLLRVAGNAVKLWAVSWLSGWSNLPLHVDGFWPLVLAAMIFSVATWFLQFPRPKQQPQPPQLDPFWPHDPLRDLTTPRY</sequence>
<name>A0A7Y9IF55_9ACTN</name>
<organism evidence="3 4">
    <name type="scientific">Microlunatus parietis</name>
    <dbReference type="NCBI Taxonomy" id="682979"/>
    <lineage>
        <taxon>Bacteria</taxon>
        <taxon>Bacillati</taxon>
        <taxon>Actinomycetota</taxon>
        <taxon>Actinomycetes</taxon>
        <taxon>Propionibacteriales</taxon>
        <taxon>Propionibacteriaceae</taxon>
        <taxon>Microlunatus</taxon>
    </lineage>
</organism>
<dbReference type="PANTHER" id="PTHR37309">
    <property type="entry name" value="SLR0284 PROTEIN"/>
    <property type="match status" value="1"/>
</dbReference>
<dbReference type="AlphaFoldDB" id="A0A7Y9IF55"/>
<evidence type="ECO:0000313" key="3">
    <source>
        <dbReference type="EMBL" id="NYE75640.1"/>
    </source>
</evidence>
<feature type="transmembrane region" description="Helical" evidence="2">
    <location>
        <begin position="42"/>
        <end position="60"/>
    </location>
</feature>
<feature type="transmembrane region" description="Helical" evidence="2">
    <location>
        <begin position="139"/>
        <end position="157"/>
    </location>
</feature>
<dbReference type="InterPro" id="IPR007165">
    <property type="entry name" value="Phage_holin_4_2"/>
</dbReference>
<keyword evidence="2" id="KW-1133">Transmembrane helix</keyword>
<feature type="transmembrane region" description="Helical" evidence="2">
    <location>
        <begin position="197"/>
        <end position="219"/>
    </location>
</feature>
<feature type="region of interest" description="Disordered" evidence="1">
    <location>
        <begin position="280"/>
        <end position="304"/>
    </location>
</feature>
<dbReference type="EMBL" id="JACCBU010000001">
    <property type="protein sequence ID" value="NYE75640.1"/>
    <property type="molecule type" value="Genomic_DNA"/>
</dbReference>
<gene>
    <name evidence="3" type="ORF">BKA15_006969</name>
</gene>
<keyword evidence="4" id="KW-1185">Reference proteome</keyword>
<reference evidence="3 4" key="1">
    <citation type="submission" date="2020-07" db="EMBL/GenBank/DDBJ databases">
        <title>Sequencing the genomes of 1000 actinobacteria strains.</title>
        <authorList>
            <person name="Klenk H.-P."/>
        </authorList>
    </citation>
    <scope>NUCLEOTIDE SEQUENCE [LARGE SCALE GENOMIC DNA]</scope>
    <source>
        <strain evidence="3 4">DSM 22083</strain>
    </source>
</reference>
<feature type="transmembrane region" description="Helical" evidence="2">
    <location>
        <begin position="255"/>
        <end position="273"/>
    </location>
</feature>
<evidence type="ECO:0000256" key="2">
    <source>
        <dbReference type="SAM" id="Phobius"/>
    </source>
</evidence>